<name>A0ABP3UC16_9CLOT</name>
<dbReference type="Gene3D" id="1.20.5.1030">
    <property type="entry name" value="Preprotein translocase secy subunit"/>
    <property type="match status" value="1"/>
</dbReference>
<evidence type="ECO:0000256" key="5">
    <source>
        <dbReference type="ARBA" id="ARBA00022989"/>
    </source>
</evidence>
<keyword evidence="10" id="KW-1185">Reference proteome</keyword>
<keyword evidence="4 8" id="KW-0653">Protein transport</keyword>
<gene>
    <name evidence="8 9" type="primary">secE</name>
    <name evidence="9" type="ORF">GCM10008905_30400</name>
</gene>
<keyword evidence="5 8" id="KW-1133">Transmembrane helix</keyword>
<dbReference type="EMBL" id="BAAACF010000007">
    <property type="protein sequence ID" value="GAA0729839.1"/>
    <property type="molecule type" value="Genomic_DNA"/>
</dbReference>
<keyword evidence="6 8" id="KW-0811">Translocation</keyword>
<evidence type="ECO:0000256" key="3">
    <source>
        <dbReference type="ARBA" id="ARBA00022692"/>
    </source>
</evidence>
<evidence type="ECO:0000256" key="7">
    <source>
        <dbReference type="ARBA" id="ARBA00023136"/>
    </source>
</evidence>
<evidence type="ECO:0000256" key="6">
    <source>
        <dbReference type="ARBA" id="ARBA00023010"/>
    </source>
</evidence>
<dbReference type="HAMAP" id="MF_00422">
    <property type="entry name" value="SecE"/>
    <property type="match status" value="1"/>
</dbReference>
<comment type="subunit">
    <text evidence="8">Component of the Sec protein translocase complex. Heterotrimer consisting of SecY, SecE and SecG subunits. The heterotrimers can form oligomers, although 1 heterotrimer is thought to be able to translocate proteins. Interacts with the ribosome. Interacts with SecDF, and other proteins may be involved. Interacts with SecA.</text>
</comment>
<evidence type="ECO:0000256" key="2">
    <source>
        <dbReference type="ARBA" id="ARBA00022448"/>
    </source>
</evidence>
<protein>
    <recommendedName>
        <fullName evidence="8">Protein translocase subunit SecE</fullName>
    </recommendedName>
</protein>
<organism evidence="9 10">
    <name type="scientific">Clostridium malenominatum</name>
    <dbReference type="NCBI Taxonomy" id="1539"/>
    <lineage>
        <taxon>Bacteria</taxon>
        <taxon>Bacillati</taxon>
        <taxon>Bacillota</taxon>
        <taxon>Clostridia</taxon>
        <taxon>Eubacteriales</taxon>
        <taxon>Clostridiaceae</taxon>
        <taxon>Clostridium</taxon>
    </lineage>
</organism>
<accession>A0ABP3UC16</accession>
<keyword evidence="8" id="KW-1003">Cell membrane</keyword>
<keyword evidence="3 8" id="KW-0812">Transmembrane</keyword>
<sequence>MSVNVKEKREVVKKENKANKKKGGIIDFFKGVKGEFKRITWASRAEVKKATIIALTFCLIYMVAVGFIDFGFNKLSQIIYK</sequence>
<evidence type="ECO:0000313" key="9">
    <source>
        <dbReference type="EMBL" id="GAA0729839.1"/>
    </source>
</evidence>
<evidence type="ECO:0000256" key="8">
    <source>
        <dbReference type="HAMAP-Rule" id="MF_00422"/>
    </source>
</evidence>
<dbReference type="InterPro" id="IPR038379">
    <property type="entry name" value="SecE_sf"/>
</dbReference>
<evidence type="ECO:0000256" key="1">
    <source>
        <dbReference type="ARBA" id="ARBA00004370"/>
    </source>
</evidence>
<dbReference type="Proteomes" id="UP001500339">
    <property type="component" value="Unassembled WGS sequence"/>
</dbReference>
<comment type="subcellular location">
    <subcellularLocation>
        <location evidence="8">Cell membrane</location>
        <topology evidence="8">Single-pass membrane protein</topology>
    </subcellularLocation>
    <subcellularLocation>
        <location evidence="1">Membrane</location>
    </subcellularLocation>
</comment>
<keyword evidence="2 8" id="KW-0813">Transport</keyword>
<keyword evidence="7 8" id="KW-0472">Membrane</keyword>
<comment type="function">
    <text evidence="8">Essential subunit of the Sec protein translocation channel SecYEG. Clamps together the 2 halves of SecY. May contact the channel plug during translocation.</text>
</comment>
<comment type="caution">
    <text evidence="9">The sequence shown here is derived from an EMBL/GenBank/DDBJ whole genome shotgun (WGS) entry which is preliminary data.</text>
</comment>
<proteinExistence type="inferred from homology"/>
<dbReference type="Pfam" id="PF00584">
    <property type="entry name" value="SecE"/>
    <property type="match status" value="1"/>
</dbReference>
<evidence type="ECO:0000256" key="4">
    <source>
        <dbReference type="ARBA" id="ARBA00022927"/>
    </source>
</evidence>
<dbReference type="InterPro" id="IPR005807">
    <property type="entry name" value="SecE_bac"/>
</dbReference>
<feature type="transmembrane region" description="Helical" evidence="8">
    <location>
        <begin position="50"/>
        <end position="72"/>
    </location>
</feature>
<comment type="similarity">
    <text evidence="8">Belongs to the SecE/SEC61-gamma family.</text>
</comment>
<dbReference type="InterPro" id="IPR001901">
    <property type="entry name" value="Translocase_SecE/Sec61-g"/>
</dbReference>
<dbReference type="NCBIfam" id="TIGR00964">
    <property type="entry name" value="secE_bact"/>
    <property type="match status" value="1"/>
</dbReference>
<reference evidence="10" key="1">
    <citation type="journal article" date="2019" name="Int. J. Syst. Evol. Microbiol.">
        <title>The Global Catalogue of Microorganisms (GCM) 10K type strain sequencing project: providing services to taxonomists for standard genome sequencing and annotation.</title>
        <authorList>
            <consortium name="The Broad Institute Genomics Platform"/>
            <consortium name="The Broad Institute Genome Sequencing Center for Infectious Disease"/>
            <person name="Wu L."/>
            <person name="Ma J."/>
        </authorList>
    </citation>
    <scope>NUCLEOTIDE SEQUENCE [LARGE SCALE GENOMIC DNA]</scope>
    <source>
        <strain evidence="10">JCM 1405</strain>
    </source>
</reference>
<evidence type="ECO:0000313" key="10">
    <source>
        <dbReference type="Proteomes" id="UP001500339"/>
    </source>
</evidence>